<sequence>LINRKKTITQRHRKGFTIKLETDVTNSTRIMRNLIHLRI</sequence>
<feature type="non-terminal residue" evidence="1">
    <location>
        <position position="1"/>
    </location>
</feature>
<dbReference type="Proteomes" id="UP000266721">
    <property type="component" value="Unassembled WGS sequence"/>
</dbReference>
<evidence type="ECO:0000313" key="1">
    <source>
        <dbReference type="EMBL" id="OPL21721.1"/>
    </source>
</evidence>
<proteinExistence type="predicted"/>
<organism evidence="1 2">
    <name type="scientific">Mytilus galloprovincialis</name>
    <name type="common">Mediterranean mussel</name>
    <dbReference type="NCBI Taxonomy" id="29158"/>
    <lineage>
        <taxon>Eukaryota</taxon>
        <taxon>Metazoa</taxon>
        <taxon>Spiralia</taxon>
        <taxon>Lophotrochozoa</taxon>
        <taxon>Mollusca</taxon>
        <taxon>Bivalvia</taxon>
        <taxon>Autobranchia</taxon>
        <taxon>Pteriomorphia</taxon>
        <taxon>Mytilida</taxon>
        <taxon>Mytiloidea</taxon>
        <taxon>Mytilidae</taxon>
        <taxon>Mytilinae</taxon>
        <taxon>Mytilus</taxon>
    </lineage>
</organism>
<dbReference type="AlphaFoldDB" id="A0A409VDJ0"/>
<keyword evidence="2" id="KW-1185">Reference proteome</keyword>
<protein>
    <submittedName>
        <fullName evidence="1">Uncharacterized protein</fullName>
    </submittedName>
</protein>
<gene>
    <name evidence="1" type="ORF">AM593_06847</name>
</gene>
<name>A0A409VDJ0_MYTGA</name>
<accession>A0A409VDJ0</accession>
<dbReference type="EMBL" id="KV589103">
    <property type="protein sequence ID" value="OPL21721.1"/>
    <property type="molecule type" value="Genomic_DNA"/>
</dbReference>
<reference evidence="1 2" key="1">
    <citation type="journal article" date="2016" name="PLoS ONE">
        <title>A First Insight into the Genome of the Filter-Feeder Mussel Mytilus galloprovincialis.</title>
        <authorList>
            <person name="Murgarella M."/>
            <person name="Puiu D."/>
            <person name="Novoa B."/>
            <person name="Figueras A."/>
            <person name="Posada D."/>
            <person name="Canchaya C."/>
        </authorList>
    </citation>
    <scope>NUCLEOTIDE SEQUENCE [LARGE SCALE GENOMIC DNA]</scope>
    <source>
        <tissue evidence="1">Muscle</tissue>
    </source>
</reference>
<evidence type="ECO:0000313" key="2">
    <source>
        <dbReference type="Proteomes" id="UP000266721"/>
    </source>
</evidence>